<evidence type="ECO:0000313" key="12">
    <source>
        <dbReference type="EMBL" id="KAF7831357.1"/>
    </source>
</evidence>
<organism evidence="12 13">
    <name type="scientific">Senna tora</name>
    <dbReference type="NCBI Taxonomy" id="362788"/>
    <lineage>
        <taxon>Eukaryota</taxon>
        <taxon>Viridiplantae</taxon>
        <taxon>Streptophyta</taxon>
        <taxon>Embryophyta</taxon>
        <taxon>Tracheophyta</taxon>
        <taxon>Spermatophyta</taxon>
        <taxon>Magnoliopsida</taxon>
        <taxon>eudicotyledons</taxon>
        <taxon>Gunneridae</taxon>
        <taxon>Pentapetalae</taxon>
        <taxon>rosids</taxon>
        <taxon>fabids</taxon>
        <taxon>Fabales</taxon>
        <taxon>Fabaceae</taxon>
        <taxon>Caesalpinioideae</taxon>
        <taxon>Cassia clade</taxon>
        <taxon>Senna</taxon>
    </lineage>
</organism>
<protein>
    <submittedName>
        <fullName evidence="12">LRR receptor-like kinase</fullName>
    </submittedName>
</protein>
<dbReference type="Pfam" id="PF13855">
    <property type="entry name" value="LRR_8"/>
    <property type="match status" value="2"/>
</dbReference>
<dbReference type="PRINTS" id="PR00019">
    <property type="entry name" value="LEURICHRPT"/>
</dbReference>
<keyword evidence="4" id="KW-0732">Signal</keyword>
<comment type="subcellular location">
    <subcellularLocation>
        <location evidence="1">Membrane</location>
        <topology evidence="1">Single-pass type I membrane protein</topology>
    </subcellularLocation>
</comment>
<keyword evidence="12" id="KW-0808">Transferase</keyword>
<evidence type="ECO:0000256" key="10">
    <source>
        <dbReference type="SAM" id="Phobius"/>
    </source>
</evidence>
<evidence type="ECO:0000256" key="2">
    <source>
        <dbReference type="ARBA" id="ARBA00022614"/>
    </source>
</evidence>
<dbReference type="Gene3D" id="3.80.10.10">
    <property type="entry name" value="Ribonuclease Inhibitor"/>
    <property type="match status" value="4"/>
</dbReference>
<keyword evidence="3 10" id="KW-0812">Transmembrane</keyword>
<dbReference type="SUPFAM" id="SSF52058">
    <property type="entry name" value="L domain-like"/>
    <property type="match status" value="2"/>
</dbReference>
<gene>
    <name evidence="12" type="ORF">G2W53_013690</name>
</gene>
<name>A0A834U100_9FABA</name>
<dbReference type="InterPro" id="IPR013210">
    <property type="entry name" value="LRR_N_plant-typ"/>
</dbReference>
<keyword evidence="13" id="KW-1185">Reference proteome</keyword>
<dbReference type="InterPro" id="IPR001611">
    <property type="entry name" value="Leu-rich_rpt"/>
</dbReference>
<dbReference type="Pfam" id="PF08263">
    <property type="entry name" value="LRRNT_2"/>
    <property type="match status" value="1"/>
</dbReference>
<dbReference type="InterPro" id="IPR032675">
    <property type="entry name" value="LRR_dom_sf"/>
</dbReference>
<keyword evidence="9" id="KW-0325">Glycoprotein</keyword>
<dbReference type="OrthoDB" id="1432563at2759"/>
<keyword evidence="7 10" id="KW-0472">Membrane</keyword>
<proteinExistence type="predicted"/>
<dbReference type="InterPro" id="IPR046956">
    <property type="entry name" value="RLP23-like"/>
</dbReference>
<dbReference type="Pfam" id="PF00560">
    <property type="entry name" value="LRR_1"/>
    <property type="match status" value="2"/>
</dbReference>
<dbReference type="EMBL" id="JAAIUW010000005">
    <property type="protein sequence ID" value="KAF7831357.1"/>
    <property type="molecule type" value="Genomic_DNA"/>
</dbReference>
<evidence type="ECO:0000256" key="3">
    <source>
        <dbReference type="ARBA" id="ARBA00022692"/>
    </source>
</evidence>
<reference evidence="12" key="1">
    <citation type="submission" date="2020-09" db="EMBL/GenBank/DDBJ databases">
        <title>Genome-Enabled Discovery of Anthraquinone Biosynthesis in Senna tora.</title>
        <authorList>
            <person name="Kang S.-H."/>
            <person name="Pandey R.P."/>
            <person name="Lee C.-M."/>
            <person name="Sim J.-S."/>
            <person name="Jeong J.-T."/>
            <person name="Choi B.-S."/>
            <person name="Jung M."/>
            <person name="Ginzburg D."/>
            <person name="Zhao K."/>
            <person name="Won S.Y."/>
            <person name="Oh T.-J."/>
            <person name="Yu Y."/>
            <person name="Kim N.-H."/>
            <person name="Lee O.R."/>
            <person name="Lee T.-H."/>
            <person name="Bashyal P."/>
            <person name="Kim T.-S."/>
            <person name="Lee W.-H."/>
            <person name="Kawkins C."/>
            <person name="Kim C.-K."/>
            <person name="Kim J.S."/>
            <person name="Ahn B.O."/>
            <person name="Rhee S.Y."/>
            <person name="Sohng J.K."/>
        </authorList>
    </citation>
    <scope>NUCLEOTIDE SEQUENCE</scope>
    <source>
        <tissue evidence="12">Leaf</tissue>
    </source>
</reference>
<keyword evidence="8 12" id="KW-0675">Receptor</keyword>
<dbReference type="FunFam" id="3.80.10.10:FF:000383">
    <property type="entry name" value="Leucine-rich repeat receptor protein kinase EMS1"/>
    <property type="match status" value="1"/>
</dbReference>
<dbReference type="PANTHER" id="PTHR48063:SF52">
    <property type="entry name" value="LRR RECEPTOR-LIKE KINASE FAMILY PROTEIN"/>
    <property type="match status" value="1"/>
</dbReference>
<evidence type="ECO:0000256" key="6">
    <source>
        <dbReference type="ARBA" id="ARBA00022989"/>
    </source>
</evidence>
<evidence type="ECO:0000259" key="11">
    <source>
        <dbReference type="Pfam" id="PF08263"/>
    </source>
</evidence>
<accession>A0A834U100</accession>
<evidence type="ECO:0000256" key="8">
    <source>
        <dbReference type="ARBA" id="ARBA00023170"/>
    </source>
</evidence>
<evidence type="ECO:0000256" key="1">
    <source>
        <dbReference type="ARBA" id="ARBA00004479"/>
    </source>
</evidence>
<keyword evidence="2" id="KW-0433">Leucine-rich repeat</keyword>
<keyword evidence="12" id="KW-0418">Kinase</keyword>
<sequence>MLSATALNKIARSKNGAVRCNEKDRSTLMIFKKGVVDLSNRLASWSTEEEDCCSWAGIQCDNVTGRVTKLDLHIDHAYNYDTLEEETFLRGEINLSLLQLEFLNYLDLSNNLFDLVSIPPPANFSDLRYLDLSLNYLVMDNLDWLSRLPSLEYLDLSNIYLENETDWLISMASLASLSELRLRSCRLRNVSSSLNFVNFTSLAILDLSYNEFFKSKFPIWLFNLSRRISSVDLSGNQFEGEIPIAFLKLQNLKSLNLNHNRLNGTIPDWESGEGNMLAYLDLSNNLLSGALPDCWGKWKQLAVLYMGSNKLTGEIPASMGTLSNLNRLDLHNNNFFGEFSLDLSKWRDMELINLENNKFSGSLPSTMPVDLFRMNLRSNQFTGNIPLQICNLRSLMILDLAENMLSGVIPRCIYNITAMASRPIHSIPQETINVTAKGQEREYKDDWLKEYDDPNVAEERNEEDDPFLKSLYLGMGLGFAVGFWGVCGSLFFIRAWRHRFFRIYYGVVDQVYVAVALKFKSFE</sequence>
<evidence type="ECO:0000256" key="7">
    <source>
        <dbReference type="ARBA" id="ARBA00023136"/>
    </source>
</evidence>
<keyword evidence="5" id="KW-0677">Repeat</keyword>
<evidence type="ECO:0000256" key="5">
    <source>
        <dbReference type="ARBA" id="ARBA00022737"/>
    </source>
</evidence>
<comment type="caution">
    <text evidence="12">The sequence shown here is derived from an EMBL/GenBank/DDBJ whole genome shotgun (WGS) entry which is preliminary data.</text>
</comment>
<keyword evidence="6 10" id="KW-1133">Transmembrane helix</keyword>
<dbReference type="PANTHER" id="PTHR48063">
    <property type="entry name" value="LRR RECEPTOR-LIKE KINASE"/>
    <property type="match status" value="1"/>
</dbReference>
<dbReference type="GO" id="GO:0016020">
    <property type="term" value="C:membrane"/>
    <property type="evidence" value="ECO:0007669"/>
    <property type="project" value="UniProtKB-SubCell"/>
</dbReference>
<dbReference type="GO" id="GO:0016301">
    <property type="term" value="F:kinase activity"/>
    <property type="evidence" value="ECO:0007669"/>
    <property type="project" value="UniProtKB-KW"/>
</dbReference>
<feature type="transmembrane region" description="Helical" evidence="10">
    <location>
        <begin position="471"/>
        <end position="493"/>
    </location>
</feature>
<feature type="domain" description="Leucine-rich repeat-containing N-terminal plant-type" evidence="11">
    <location>
        <begin position="22"/>
        <end position="61"/>
    </location>
</feature>
<dbReference type="AlphaFoldDB" id="A0A834U100"/>
<evidence type="ECO:0000256" key="9">
    <source>
        <dbReference type="ARBA" id="ARBA00023180"/>
    </source>
</evidence>
<evidence type="ECO:0000256" key="4">
    <source>
        <dbReference type="ARBA" id="ARBA00022729"/>
    </source>
</evidence>
<dbReference type="Proteomes" id="UP000634136">
    <property type="component" value="Unassembled WGS sequence"/>
</dbReference>
<evidence type="ECO:0000313" key="13">
    <source>
        <dbReference type="Proteomes" id="UP000634136"/>
    </source>
</evidence>